<evidence type="ECO:0000256" key="4">
    <source>
        <dbReference type="SAM" id="MobiDB-lite"/>
    </source>
</evidence>
<dbReference type="GO" id="GO:0005829">
    <property type="term" value="C:cytosol"/>
    <property type="evidence" value="ECO:0007669"/>
    <property type="project" value="TreeGrafter"/>
</dbReference>
<feature type="compositionally biased region" description="Basic and acidic residues" evidence="4">
    <location>
        <begin position="289"/>
        <end position="300"/>
    </location>
</feature>
<dbReference type="GO" id="GO:0005634">
    <property type="term" value="C:nucleus"/>
    <property type="evidence" value="ECO:0007669"/>
    <property type="project" value="TreeGrafter"/>
</dbReference>
<dbReference type="SUPFAM" id="SSF54001">
    <property type="entry name" value="Cysteine proteinases"/>
    <property type="match status" value="1"/>
</dbReference>
<keyword evidence="2" id="KW-0479">Metal-binding</keyword>
<dbReference type="Gene3D" id="3.10.620.30">
    <property type="match status" value="1"/>
</dbReference>
<evidence type="ECO:0000256" key="1">
    <source>
        <dbReference type="ARBA" id="ARBA00009390"/>
    </source>
</evidence>
<evidence type="ECO:0000256" key="3">
    <source>
        <dbReference type="ARBA" id="ARBA00022833"/>
    </source>
</evidence>
<dbReference type="PANTHER" id="PTHR12143:SF19">
    <property type="entry name" value="PEPTIDE-N(4)-(N-ACETYL-BETA-GLUCOSAMINYL)ASPARAGINE AMIDASE"/>
    <property type="match status" value="1"/>
</dbReference>
<feature type="region of interest" description="Disordered" evidence="4">
    <location>
        <begin position="289"/>
        <end position="320"/>
    </location>
</feature>
<dbReference type="PANTHER" id="PTHR12143">
    <property type="entry name" value="PEPTIDE N-GLYCANASE PNGASE -RELATED"/>
    <property type="match status" value="1"/>
</dbReference>
<dbReference type="Gene3D" id="2.20.25.10">
    <property type="match status" value="1"/>
</dbReference>
<dbReference type="SMART" id="SM00460">
    <property type="entry name" value="TGc"/>
    <property type="match status" value="1"/>
</dbReference>
<feature type="domain" description="Transglutaminase-like" evidence="5">
    <location>
        <begin position="144"/>
        <end position="199"/>
    </location>
</feature>
<dbReference type="InterPro" id="IPR050883">
    <property type="entry name" value="PNGase"/>
</dbReference>
<evidence type="ECO:0000313" key="6">
    <source>
        <dbReference type="EMBL" id="KAJ8902288.1"/>
    </source>
</evidence>
<dbReference type="Pfam" id="PF01841">
    <property type="entry name" value="Transglut_core"/>
    <property type="match status" value="1"/>
</dbReference>
<name>A0AAV8UMG7_9RHOD</name>
<evidence type="ECO:0000313" key="7">
    <source>
        <dbReference type="Proteomes" id="UP001157974"/>
    </source>
</evidence>
<keyword evidence="3" id="KW-0862">Zinc</keyword>
<sequence>MVISNEAKDLENQLRSYSKRADSYEKAEAQEAALKVIPILEVQEAALGGLRGELKDSDEESRELVGRCPEAALTKSLLRWFKEDFFEWVDTLDCLGCGKKTHRTGAAEPEAYERLKSAGRVELHGCDDCAVVRRFPRYNDPVQLLASRKGRCGEWANCFTLCCCAVGLDARLVVDWTDHVWTEVWSAKEERWLHADPCENVIDKPLLYEKGWGKKLNYVAAFGQHGVSDVARRYTANYEETLGRRSFFDEERFAELIASANMEKLNRLSRKNRDWELLRQERERFELLKEQNSSTKERLRPRQSGAADWIRERGEDGLHP</sequence>
<feature type="compositionally biased region" description="Basic and acidic residues" evidence="4">
    <location>
        <begin position="309"/>
        <end position="320"/>
    </location>
</feature>
<evidence type="ECO:0000256" key="2">
    <source>
        <dbReference type="ARBA" id="ARBA00022723"/>
    </source>
</evidence>
<gene>
    <name evidence="6" type="ORF">NDN08_006695</name>
</gene>
<dbReference type="GO" id="GO:0006516">
    <property type="term" value="P:glycoprotein catabolic process"/>
    <property type="evidence" value="ECO:0007669"/>
    <property type="project" value="TreeGrafter"/>
</dbReference>
<organism evidence="6 7">
    <name type="scientific">Rhodosorus marinus</name>
    <dbReference type="NCBI Taxonomy" id="101924"/>
    <lineage>
        <taxon>Eukaryota</taxon>
        <taxon>Rhodophyta</taxon>
        <taxon>Stylonematophyceae</taxon>
        <taxon>Stylonematales</taxon>
        <taxon>Stylonemataceae</taxon>
        <taxon>Rhodosorus</taxon>
    </lineage>
</organism>
<dbReference type="EMBL" id="JAMWBK010000009">
    <property type="protein sequence ID" value="KAJ8902288.1"/>
    <property type="molecule type" value="Genomic_DNA"/>
</dbReference>
<dbReference type="AlphaFoldDB" id="A0AAV8UMG7"/>
<evidence type="ECO:0000259" key="5">
    <source>
        <dbReference type="SMART" id="SM00460"/>
    </source>
</evidence>
<comment type="similarity">
    <text evidence="1">Belongs to the transglutaminase-like superfamily. PNGase family.</text>
</comment>
<dbReference type="InterPro" id="IPR038765">
    <property type="entry name" value="Papain-like_cys_pep_sf"/>
</dbReference>
<protein>
    <recommendedName>
        <fullName evidence="5">Transglutaminase-like domain-containing protein</fullName>
    </recommendedName>
</protein>
<dbReference type="GO" id="GO:0046872">
    <property type="term" value="F:metal ion binding"/>
    <property type="evidence" value="ECO:0007669"/>
    <property type="project" value="UniProtKB-KW"/>
</dbReference>
<proteinExistence type="inferred from homology"/>
<reference evidence="6 7" key="1">
    <citation type="journal article" date="2023" name="Nat. Commun.">
        <title>Origin of minicircular mitochondrial genomes in red algae.</title>
        <authorList>
            <person name="Lee Y."/>
            <person name="Cho C.H."/>
            <person name="Lee Y.M."/>
            <person name="Park S.I."/>
            <person name="Yang J.H."/>
            <person name="West J.A."/>
            <person name="Bhattacharya D."/>
            <person name="Yoon H.S."/>
        </authorList>
    </citation>
    <scope>NUCLEOTIDE SEQUENCE [LARGE SCALE GENOMIC DNA]</scope>
    <source>
        <strain evidence="6 7">CCMP1338</strain>
        <tissue evidence="6">Whole cell</tissue>
    </source>
</reference>
<dbReference type="Proteomes" id="UP001157974">
    <property type="component" value="Unassembled WGS sequence"/>
</dbReference>
<dbReference type="InterPro" id="IPR002931">
    <property type="entry name" value="Transglutaminase-like"/>
</dbReference>
<dbReference type="GO" id="GO:0000224">
    <property type="term" value="F:peptide-N4-(N-acetyl-beta-glucosaminyl)asparagine amidase activity"/>
    <property type="evidence" value="ECO:0007669"/>
    <property type="project" value="TreeGrafter"/>
</dbReference>
<accession>A0AAV8UMG7</accession>
<comment type="caution">
    <text evidence="6">The sequence shown here is derived from an EMBL/GenBank/DDBJ whole genome shotgun (WGS) entry which is preliminary data.</text>
</comment>
<keyword evidence="7" id="KW-1185">Reference proteome</keyword>